<proteinExistence type="predicted"/>
<evidence type="ECO:0000313" key="3">
    <source>
        <dbReference type="Proteomes" id="UP000198406"/>
    </source>
</evidence>
<evidence type="ECO:0000313" key="2">
    <source>
        <dbReference type="EMBL" id="GAX09968.1"/>
    </source>
</evidence>
<sequence>MTDTNTTRSPSDTKGIDIRQALDILSARGDHAGPLRDGPQCGCCEKPPNFASLGQTIQLVDSDNNEHSKTADLQEMEDLKKKVSEERAKRRNEMEEKLGSLNKEELIKCFFEAQEQRVQTYRLYDQGLDRILETGQIHEYPSLCTETTATFSVLSDSINNIRKVLLEKLEQTSVAELITQLQDKERTKLNLTAALHLERIRIHNQQASDDRITKLLMEGAASLRAQMRENIEEINEIMDELRCSLMDE</sequence>
<dbReference type="AlphaFoldDB" id="A0A1Z5J823"/>
<comment type="caution">
    <text evidence="2">The sequence shown here is derived from an EMBL/GenBank/DDBJ whole genome shotgun (WGS) entry which is preliminary data.</text>
</comment>
<evidence type="ECO:0000256" key="1">
    <source>
        <dbReference type="SAM" id="Coils"/>
    </source>
</evidence>
<dbReference type="Proteomes" id="UP000198406">
    <property type="component" value="Unassembled WGS sequence"/>
</dbReference>
<dbReference type="InParanoid" id="A0A1Z5J823"/>
<keyword evidence="1" id="KW-0175">Coiled coil</keyword>
<name>A0A1Z5J823_FISSO</name>
<dbReference type="OrthoDB" id="434723at2759"/>
<dbReference type="InterPro" id="IPR039491">
    <property type="entry name" value="REX1-B"/>
</dbReference>
<accession>A0A1Z5J823</accession>
<keyword evidence="3" id="KW-1185">Reference proteome</keyword>
<feature type="coiled-coil region" evidence="1">
    <location>
        <begin position="73"/>
        <end position="104"/>
    </location>
</feature>
<dbReference type="PANTHER" id="PTHR28309:SF1">
    <property type="entry name" value="REQUIRED FOR EXCISION 1-B DOMAIN-CONTAINING PROTEIN"/>
    <property type="match status" value="1"/>
</dbReference>
<dbReference type="PANTHER" id="PTHR28309">
    <property type="entry name" value="REQUIRED FOR EXCISION 1-B DOMAIN-CONTAINING PROTEIN"/>
    <property type="match status" value="1"/>
</dbReference>
<organism evidence="2 3">
    <name type="scientific">Fistulifera solaris</name>
    <name type="common">Oleaginous diatom</name>
    <dbReference type="NCBI Taxonomy" id="1519565"/>
    <lineage>
        <taxon>Eukaryota</taxon>
        <taxon>Sar</taxon>
        <taxon>Stramenopiles</taxon>
        <taxon>Ochrophyta</taxon>
        <taxon>Bacillariophyta</taxon>
        <taxon>Bacillariophyceae</taxon>
        <taxon>Bacillariophycidae</taxon>
        <taxon>Naviculales</taxon>
        <taxon>Naviculaceae</taxon>
        <taxon>Fistulifera</taxon>
    </lineage>
</organism>
<reference evidence="2 3" key="1">
    <citation type="journal article" date="2015" name="Plant Cell">
        <title>Oil accumulation by the oleaginous diatom Fistulifera solaris as revealed by the genome and transcriptome.</title>
        <authorList>
            <person name="Tanaka T."/>
            <person name="Maeda Y."/>
            <person name="Veluchamy A."/>
            <person name="Tanaka M."/>
            <person name="Abida H."/>
            <person name="Marechal E."/>
            <person name="Bowler C."/>
            <person name="Muto M."/>
            <person name="Sunaga Y."/>
            <person name="Tanaka M."/>
            <person name="Yoshino T."/>
            <person name="Taniguchi T."/>
            <person name="Fukuda Y."/>
            <person name="Nemoto M."/>
            <person name="Matsumoto M."/>
            <person name="Wong P.S."/>
            <person name="Aburatani S."/>
            <person name="Fujibuchi W."/>
        </authorList>
    </citation>
    <scope>NUCLEOTIDE SEQUENCE [LARGE SCALE GENOMIC DNA]</scope>
    <source>
        <strain evidence="2 3">JPCC DA0580</strain>
    </source>
</reference>
<gene>
    <name evidence="2" type="ORF">FisN_11Lh043</name>
</gene>
<protein>
    <submittedName>
        <fullName evidence="2">Uncharacterized protein</fullName>
    </submittedName>
</protein>
<dbReference type="EMBL" id="BDSP01000013">
    <property type="protein sequence ID" value="GAX09968.1"/>
    <property type="molecule type" value="Genomic_DNA"/>
</dbReference>
<dbReference type="Pfam" id="PF14966">
    <property type="entry name" value="DNA_repr_REX1B"/>
    <property type="match status" value="1"/>
</dbReference>